<comment type="function">
    <text evidence="1">Possible role could be the docking of the LHC I antenna complex to the core complex.</text>
</comment>
<keyword evidence="13" id="KW-1185">Reference proteome</keyword>
<evidence type="ECO:0000256" key="5">
    <source>
        <dbReference type="ARBA" id="ARBA00022531"/>
    </source>
</evidence>
<dbReference type="AlphaFoldDB" id="A0A2Z7CAX3"/>
<dbReference type="GO" id="GO:0015979">
    <property type="term" value="P:photosynthesis"/>
    <property type="evidence" value="ECO:0007669"/>
    <property type="project" value="UniProtKB-UniRule"/>
</dbReference>
<name>A0A2Z7CAX3_9LAMI</name>
<dbReference type="GO" id="GO:0009535">
    <property type="term" value="C:chloroplast thylakoid membrane"/>
    <property type="evidence" value="ECO:0007669"/>
    <property type="project" value="UniProtKB-SubCell"/>
</dbReference>
<dbReference type="Proteomes" id="UP000250235">
    <property type="component" value="Unassembled WGS sequence"/>
</dbReference>
<evidence type="ECO:0000256" key="6">
    <source>
        <dbReference type="ARBA" id="ARBA00022640"/>
    </source>
</evidence>
<keyword evidence="9 11" id="KW-0793">Thylakoid</keyword>
<evidence type="ECO:0000313" key="12">
    <source>
        <dbReference type="EMBL" id="KZV43805.1"/>
    </source>
</evidence>
<evidence type="ECO:0000256" key="2">
    <source>
        <dbReference type="ARBA" id="ARBA00004581"/>
    </source>
</evidence>
<comment type="similarity">
    <text evidence="3 11">Belongs to the psaH family.</text>
</comment>
<dbReference type="EMBL" id="KQ997644">
    <property type="protein sequence ID" value="KZV43805.1"/>
    <property type="molecule type" value="Genomic_DNA"/>
</dbReference>
<accession>A0A2Z7CAX3</accession>
<dbReference type="Gene3D" id="1.20.5.220">
    <property type="match status" value="1"/>
</dbReference>
<dbReference type="InterPro" id="IPR004928">
    <property type="entry name" value="PSI_PsaH"/>
</dbReference>
<sequence>MASLATFCPATATVNGLAGSSIAGTRLHIKQSRAAFRPQKSRAGAVVAKYGEKGVYFDLDDIANTTGKWDLYGSDEPSRYNSLQSKFFQTFAAPFTKRGLLLKFLILGGGATLLYASSHATPDILPIVNGPKLPPTTGPRGRI</sequence>
<evidence type="ECO:0000256" key="4">
    <source>
        <dbReference type="ARBA" id="ARBA00022528"/>
    </source>
</evidence>
<comment type="function">
    <text evidence="11">Docking of the LHC I antenna complex to the core complex.</text>
</comment>
<evidence type="ECO:0000256" key="11">
    <source>
        <dbReference type="RuleBase" id="RU369105"/>
    </source>
</evidence>
<reference evidence="12 13" key="1">
    <citation type="journal article" date="2015" name="Proc. Natl. Acad. Sci. U.S.A.">
        <title>The resurrection genome of Boea hygrometrica: A blueprint for survival of dehydration.</title>
        <authorList>
            <person name="Xiao L."/>
            <person name="Yang G."/>
            <person name="Zhang L."/>
            <person name="Yang X."/>
            <person name="Zhao S."/>
            <person name="Ji Z."/>
            <person name="Zhou Q."/>
            <person name="Hu M."/>
            <person name="Wang Y."/>
            <person name="Chen M."/>
            <person name="Xu Y."/>
            <person name="Jin H."/>
            <person name="Xiao X."/>
            <person name="Hu G."/>
            <person name="Bao F."/>
            <person name="Hu Y."/>
            <person name="Wan P."/>
            <person name="Li L."/>
            <person name="Deng X."/>
            <person name="Kuang T."/>
            <person name="Xiang C."/>
            <person name="Zhu J.K."/>
            <person name="Oliver M.J."/>
            <person name="He Y."/>
        </authorList>
    </citation>
    <scope>NUCLEOTIDE SEQUENCE [LARGE SCALE GENOMIC DNA]</scope>
    <source>
        <strain evidence="13">cv. XS01</strain>
    </source>
</reference>
<protein>
    <recommendedName>
        <fullName evidence="11">Photosystem I reaction center subunit VI</fullName>
        <shortName evidence="11">PSI-H</shortName>
    </recommendedName>
</protein>
<keyword evidence="10" id="KW-0472">Membrane</keyword>
<gene>
    <name evidence="12" type="ORF">F511_08876</name>
</gene>
<keyword evidence="6 11" id="KW-0934">Plastid</keyword>
<evidence type="ECO:0000256" key="8">
    <source>
        <dbReference type="ARBA" id="ARBA00022836"/>
    </source>
</evidence>
<evidence type="ECO:0000256" key="10">
    <source>
        <dbReference type="ARBA" id="ARBA00023136"/>
    </source>
</evidence>
<evidence type="ECO:0000313" key="13">
    <source>
        <dbReference type="Proteomes" id="UP000250235"/>
    </source>
</evidence>
<evidence type="ECO:0000256" key="1">
    <source>
        <dbReference type="ARBA" id="ARBA00002502"/>
    </source>
</evidence>
<evidence type="ECO:0000256" key="9">
    <source>
        <dbReference type="ARBA" id="ARBA00023078"/>
    </source>
</evidence>
<keyword evidence="8 11" id="KW-0603">Photosystem I</keyword>
<comment type="subcellular location">
    <subcellularLocation>
        <location evidence="2 11">Plastid</location>
        <location evidence="2 11">Chloroplast thylakoid membrane</location>
        <topology evidence="2 11">Single-pass membrane protein</topology>
    </subcellularLocation>
</comment>
<dbReference type="GO" id="GO:0009538">
    <property type="term" value="C:photosystem I reaction center"/>
    <property type="evidence" value="ECO:0007669"/>
    <property type="project" value="UniProtKB-UniRule"/>
</dbReference>
<proteinExistence type="inferred from homology"/>
<organism evidence="12 13">
    <name type="scientific">Dorcoceras hygrometricum</name>
    <dbReference type="NCBI Taxonomy" id="472368"/>
    <lineage>
        <taxon>Eukaryota</taxon>
        <taxon>Viridiplantae</taxon>
        <taxon>Streptophyta</taxon>
        <taxon>Embryophyta</taxon>
        <taxon>Tracheophyta</taxon>
        <taxon>Spermatophyta</taxon>
        <taxon>Magnoliopsida</taxon>
        <taxon>eudicotyledons</taxon>
        <taxon>Gunneridae</taxon>
        <taxon>Pentapetalae</taxon>
        <taxon>asterids</taxon>
        <taxon>lamiids</taxon>
        <taxon>Lamiales</taxon>
        <taxon>Gesneriaceae</taxon>
        <taxon>Didymocarpoideae</taxon>
        <taxon>Trichosporeae</taxon>
        <taxon>Loxocarpinae</taxon>
        <taxon>Dorcoceras</taxon>
    </lineage>
</organism>
<dbReference type="PANTHER" id="PTHR34787">
    <property type="entry name" value="PHOTOSYSTEM I REACTION CENTER SUBUNIT VI-2, CHLOROPLASTIC"/>
    <property type="match status" value="1"/>
</dbReference>
<dbReference type="Pfam" id="PF03244">
    <property type="entry name" value="PSI_PsaH"/>
    <property type="match status" value="1"/>
</dbReference>
<keyword evidence="5 11" id="KW-0602">Photosynthesis</keyword>
<keyword evidence="7" id="KW-0812">Transmembrane</keyword>
<dbReference type="PANTHER" id="PTHR34787:SF1">
    <property type="entry name" value="PHOTOSYSTEM I REACTION CENTER SUBUNIT VI-2, CHLOROPLASTIC"/>
    <property type="match status" value="1"/>
</dbReference>
<dbReference type="OrthoDB" id="496139at2759"/>
<evidence type="ECO:0000256" key="3">
    <source>
        <dbReference type="ARBA" id="ARBA00010155"/>
    </source>
</evidence>
<keyword evidence="4 11" id="KW-0150">Chloroplast</keyword>
<evidence type="ECO:0000256" key="7">
    <source>
        <dbReference type="ARBA" id="ARBA00022692"/>
    </source>
</evidence>